<evidence type="ECO:0000313" key="2">
    <source>
        <dbReference type="Proteomes" id="UP001521116"/>
    </source>
</evidence>
<comment type="caution">
    <text evidence="1">The sequence shown here is derived from an EMBL/GenBank/DDBJ whole genome shotgun (WGS) entry which is preliminary data.</text>
</comment>
<sequence>MATFENDGDTWTVYEDLTQLDGSFVFESDSGCQKVIRRYSEKTFVNNATYNPYLGLDIYEVATAQRDLLADMLLKDGEPDEELVRDVAPPQLSAEGQPPTSDVDYYGTVQSQDTFTAAYDGSNLNWWTYYDDQGLFSTARYQGHLSGWMPGIRIRGGSNTDDYWESLVFADVDSTQQFIIPSWYRLAHVQNGKLTEVKYANTYIAFPPFSSDPTPEEYYKMLLRFGDYWHAQLDDFSPLTLPDQGWADMPKFALGRELVVRPGGVKPKYGAFERAYAGSEYEGFQDVFTSSVIANLEWGRFTQAARVIDNYFTNYVSSTGRVDMRGPEVPQFGMTLWYLTQYAQYTGDTFLLSSCWAYKIEGKIELTHYG</sequence>
<name>A0ABR3SLD3_9PEZI</name>
<protein>
    <submittedName>
        <fullName evidence="1">Uncharacterized protein</fullName>
    </submittedName>
</protein>
<dbReference type="EMBL" id="JAJVDC020000128">
    <property type="protein sequence ID" value="KAL1622945.1"/>
    <property type="molecule type" value="Genomic_DNA"/>
</dbReference>
<proteinExistence type="predicted"/>
<reference evidence="1 2" key="1">
    <citation type="submission" date="2024-02" db="EMBL/GenBank/DDBJ databases">
        <title>De novo assembly and annotation of 12 fungi associated with fruit tree decline syndrome in Ontario, Canada.</title>
        <authorList>
            <person name="Sulman M."/>
            <person name="Ellouze W."/>
            <person name="Ilyukhin E."/>
        </authorList>
    </citation>
    <scope>NUCLEOTIDE SEQUENCE [LARGE SCALE GENOMIC DNA]</scope>
    <source>
        <strain evidence="1 2">M1-105</strain>
    </source>
</reference>
<evidence type="ECO:0000313" key="1">
    <source>
        <dbReference type="EMBL" id="KAL1622945.1"/>
    </source>
</evidence>
<keyword evidence="2" id="KW-1185">Reference proteome</keyword>
<gene>
    <name evidence="1" type="ORF">SLS56_008553</name>
</gene>
<dbReference type="Proteomes" id="UP001521116">
    <property type="component" value="Unassembled WGS sequence"/>
</dbReference>
<accession>A0ABR3SLD3</accession>
<organism evidence="1 2">
    <name type="scientific">Neofusicoccum ribis</name>
    <dbReference type="NCBI Taxonomy" id="45134"/>
    <lineage>
        <taxon>Eukaryota</taxon>
        <taxon>Fungi</taxon>
        <taxon>Dikarya</taxon>
        <taxon>Ascomycota</taxon>
        <taxon>Pezizomycotina</taxon>
        <taxon>Dothideomycetes</taxon>
        <taxon>Dothideomycetes incertae sedis</taxon>
        <taxon>Botryosphaeriales</taxon>
        <taxon>Botryosphaeriaceae</taxon>
        <taxon>Neofusicoccum</taxon>
    </lineage>
</organism>